<comment type="caution">
    <text evidence="2">The sequence shown here is derived from an EMBL/GenBank/DDBJ whole genome shotgun (WGS) entry which is preliminary data.</text>
</comment>
<proteinExistence type="predicted"/>
<keyword evidence="3" id="KW-1185">Reference proteome</keyword>
<accession>A0A3M6TDA7</accession>
<sequence>MWTSGMERLDVQKDILESQRSVSPSTASESGEEQGSEIQTASEPFESVQRMSRTLSPVSISISSKENKVTTTRSQLKTKNHCILRTDNQSFTASFPRSEESTLRGTPWEEALYGKRPGKRIQRTDRETEIVAFWRQFFG</sequence>
<gene>
    <name evidence="2" type="ORF">pdam_00017875</name>
</gene>
<feature type="region of interest" description="Disordered" evidence="1">
    <location>
        <begin position="1"/>
        <end position="53"/>
    </location>
</feature>
<dbReference type="EMBL" id="RCHS01003836">
    <property type="protein sequence ID" value="RMX39321.1"/>
    <property type="molecule type" value="Genomic_DNA"/>
</dbReference>
<evidence type="ECO:0000313" key="2">
    <source>
        <dbReference type="EMBL" id="RMX39321.1"/>
    </source>
</evidence>
<reference evidence="2 3" key="1">
    <citation type="journal article" date="2018" name="Sci. Rep.">
        <title>Comparative analysis of the Pocillopora damicornis genome highlights role of immune system in coral evolution.</title>
        <authorList>
            <person name="Cunning R."/>
            <person name="Bay R.A."/>
            <person name="Gillette P."/>
            <person name="Baker A.C."/>
            <person name="Traylor-Knowles N."/>
        </authorList>
    </citation>
    <scope>NUCLEOTIDE SEQUENCE [LARGE SCALE GENOMIC DNA]</scope>
    <source>
        <strain evidence="2">RSMAS</strain>
        <tissue evidence="2">Whole animal</tissue>
    </source>
</reference>
<evidence type="ECO:0000313" key="3">
    <source>
        <dbReference type="Proteomes" id="UP000275408"/>
    </source>
</evidence>
<organism evidence="2 3">
    <name type="scientific">Pocillopora damicornis</name>
    <name type="common">Cauliflower coral</name>
    <name type="synonym">Millepora damicornis</name>
    <dbReference type="NCBI Taxonomy" id="46731"/>
    <lineage>
        <taxon>Eukaryota</taxon>
        <taxon>Metazoa</taxon>
        <taxon>Cnidaria</taxon>
        <taxon>Anthozoa</taxon>
        <taxon>Hexacorallia</taxon>
        <taxon>Scleractinia</taxon>
        <taxon>Astrocoeniina</taxon>
        <taxon>Pocilloporidae</taxon>
        <taxon>Pocillopora</taxon>
    </lineage>
</organism>
<evidence type="ECO:0000256" key="1">
    <source>
        <dbReference type="SAM" id="MobiDB-lite"/>
    </source>
</evidence>
<dbReference type="Proteomes" id="UP000275408">
    <property type="component" value="Unassembled WGS sequence"/>
</dbReference>
<dbReference type="AlphaFoldDB" id="A0A3M6TDA7"/>
<protein>
    <submittedName>
        <fullName evidence="2">Uncharacterized protein</fullName>
    </submittedName>
</protein>
<feature type="compositionally biased region" description="Basic and acidic residues" evidence="1">
    <location>
        <begin position="7"/>
        <end position="17"/>
    </location>
</feature>
<name>A0A3M6TDA7_POCDA</name>